<feature type="transmembrane region" description="Helical" evidence="7">
    <location>
        <begin position="197"/>
        <end position="218"/>
    </location>
</feature>
<dbReference type="GO" id="GO:0016020">
    <property type="term" value="C:membrane"/>
    <property type="evidence" value="ECO:0007669"/>
    <property type="project" value="UniProtKB-SubCell"/>
</dbReference>
<dbReference type="Proteomes" id="UP000256601">
    <property type="component" value="Unassembled WGS sequence"/>
</dbReference>
<feature type="compositionally biased region" description="Low complexity" evidence="6">
    <location>
        <begin position="294"/>
        <end position="306"/>
    </location>
</feature>
<proteinExistence type="inferred from homology"/>
<comment type="subcellular location">
    <subcellularLocation>
        <location evidence="1">Membrane</location>
        <topology evidence="1">Multi-pass membrane protein</topology>
    </subcellularLocation>
</comment>
<keyword evidence="2 7" id="KW-0812">Transmembrane</keyword>
<accession>A0A371C7P2</accession>
<feature type="transmembrane region" description="Helical" evidence="7">
    <location>
        <begin position="230"/>
        <end position="253"/>
    </location>
</feature>
<keyword evidence="3 7" id="KW-1133">Transmembrane helix</keyword>
<dbReference type="InterPro" id="IPR052337">
    <property type="entry name" value="SAT4-like"/>
</dbReference>
<keyword evidence="4 7" id="KW-0472">Membrane</keyword>
<name>A0A371C7P2_YARLL</name>
<feature type="compositionally biased region" description="Basic and acidic residues" evidence="6">
    <location>
        <begin position="363"/>
        <end position="377"/>
    </location>
</feature>
<organism evidence="9 10">
    <name type="scientific">Yarrowia lipolytica</name>
    <name type="common">Candida lipolytica</name>
    <dbReference type="NCBI Taxonomy" id="4952"/>
    <lineage>
        <taxon>Eukaryota</taxon>
        <taxon>Fungi</taxon>
        <taxon>Dikarya</taxon>
        <taxon>Ascomycota</taxon>
        <taxon>Saccharomycotina</taxon>
        <taxon>Dipodascomycetes</taxon>
        <taxon>Dipodascales</taxon>
        <taxon>Dipodascales incertae sedis</taxon>
        <taxon>Yarrowia</taxon>
    </lineage>
</organism>
<evidence type="ECO:0000256" key="6">
    <source>
        <dbReference type="SAM" id="MobiDB-lite"/>
    </source>
</evidence>
<feature type="transmembrane region" description="Helical" evidence="7">
    <location>
        <begin position="20"/>
        <end position="42"/>
    </location>
</feature>
<evidence type="ECO:0000256" key="2">
    <source>
        <dbReference type="ARBA" id="ARBA00022692"/>
    </source>
</evidence>
<evidence type="ECO:0000256" key="3">
    <source>
        <dbReference type="ARBA" id="ARBA00022989"/>
    </source>
</evidence>
<evidence type="ECO:0000256" key="1">
    <source>
        <dbReference type="ARBA" id="ARBA00004141"/>
    </source>
</evidence>
<evidence type="ECO:0000256" key="4">
    <source>
        <dbReference type="ARBA" id="ARBA00023136"/>
    </source>
</evidence>
<evidence type="ECO:0000256" key="5">
    <source>
        <dbReference type="ARBA" id="ARBA00038359"/>
    </source>
</evidence>
<sequence length="479" mass="53731">MYHRLSAVSGSNLTQMTAPAVTLTMEWLFCAIALLSVGARLYVRYYVAKLRTQVEDWFVIIGALLFIVWVSCDTYSASQGFMDNNKSYLDGSISDQIHGPDSNRVKVLKVVYASAIPYYINLWMVKFALLGFYYRLVPRGGYLRYFLWLTIIVCVVMIFVVVFLNLFLCHPISLNWALDQQYGAPGTCYSSTAVKPFVVSVVTNLITDIAIFVIPFPLLPQLQLAGKQKLALCVTFSLGAITIIVCIARAVAIAVSGNIAQVAILTAFECSTAMLVASMPAMRVLLKQTVRKASNSQSHSRSNGSRPGTAGSGTSEKKNNWFGLRTRTFAEKTTASEFSQDLEMSAHRYSGPSDVDNTYYDDGETKDFSPDSSVTKDEPRVSIFAMEDEYLHPQQTQTQEVEYARQVAQRFEDPLQSSSSEHSRHSEELTDAYPEPTEHQTQIQRLQQQQAAMQQRGYVHSYGAQDEYIETYMNHSNQF</sequence>
<feature type="region of interest" description="Disordered" evidence="6">
    <location>
        <begin position="411"/>
        <end position="441"/>
    </location>
</feature>
<evidence type="ECO:0000256" key="7">
    <source>
        <dbReference type="SAM" id="Phobius"/>
    </source>
</evidence>
<dbReference type="Pfam" id="PF20684">
    <property type="entry name" value="Fung_rhodopsin"/>
    <property type="match status" value="1"/>
</dbReference>
<feature type="transmembrane region" description="Helical" evidence="7">
    <location>
        <begin position="116"/>
        <end position="134"/>
    </location>
</feature>
<feature type="region of interest" description="Disordered" evidence="6">
    <location>
        <begin position="347"/>
        <end position="377"/>
    </location>
</feature>
<reference evidence="9 10" key="1">
    <citation type="submission" date="2018-07" db="EMBL/GenBank/DDBJ databases">
        <title>Draft Genome Assemblies for Five Robust Yarrowia lipolytica Strains Exhibiting High Lipid Production and Pentose Sugar Utilization and Sugar Alcohol Secretion from Undetoxified Lignocellulosic Biomass Hydrolysates.</title>
        <authorList>
            <consortium name="DOE Joint Genome Institute"/>
            <person name="Walker C."/>
            <person name="Ryu S."/>
            <person name="Na H."/>
            <person name="Zane M."/>
            <person name="LaButti K."/>
            <person name="Lipzen A."/>
            <person name="Haridas S."/>
            <person name="Barry K."/>
            <person name="Grigoriev I.V."/>
            <person name="Quarterman J."/>
            <person name="Slininger P."/>
            <person name="Dien B."/>
            <person name="Trinh C.T."/>
        </authorList>
    </citation>
    <scope>NUCLEOTIDE SEQUENCE [LARGE SCALE GENOMIC DNA]</scope>
    <source>
        <strain evidence="9 10">YB392</strain>
    </source>
</reference>
<dbReference type="AlphaFoldDB" id="A0A371C7P2"/>
<evidence type="ECO:0000313" key="10">
    <source>
        <dbReference type="Proteomes" id="UP000256601"/>
    </source>
</evidence>
<dbReference type="VEuPathDB" id="FungiDB:YALI1_A07201g"/>
<evidence type="ECO:0000313" key="9">
    <source>
        <dbReference type="EMBL" id="RDW26316.1"/>
    </source>
</evidence>
<evidence type="ECO:0000259" key="8">
    <source>
        <dbReference type="Pfam" id="PF20684"/>
    </source>
</evidence>
<dbReference type="EMBL" id="KZ857334">
    <property type="protein sequence ID" value="RDW26316.1"/>
    <property type="molecule type" value="Genomic_DNA"/>
</dbReference>
<dbReference type="PANTHER" id="PTHR33048:SF47">
    <property type="entry name" value="INTEGRAL MEMBRANE PROTEIN-RELATED"/>
    <property type="match status" value="1"/>
</dbReference>
<gene>
    <name evidence="9" type="ORF">B0I71DRAFT_131075</name>
</gene>
<feature type="domain" description="Rhodopsin" evidence="8">
    <location>
        <begin position="39"/>
        <end position="287"/>
    </location>
</feature>
<dbReference type="VEuPathDB" id="FungiDB:YALI0_A07623g"/>
<feature type="transmembrane region" description="Helical" evidence="7">
    <location>
        <begin position="54"/>
        <end position="71"/>
    </location>
</feature>
<comment type="similarity">
    <text evidence="5">Belongs to the SAT4 family.</text>
</comment>
<feature type="transmembrane region" description="Helical" evidence="7">
    <location>
        <begin position="259"/>
        <end position="282"/>
    </location>
</feature>
<feature type="transmembrane region" description="Helical" evidence="7">
    <location>
        <begin position="146"/>
        <end position="168"/>
    </location>
</feature>
<feature type="region of interest" description="Disordered" evidence="6">
    <location>
        <begin position="293"/>
        <end position="319"/>
    </location>
</feature>
<dbReference type="InterPro" id="IPR049326">
    <property type="entry name" value="Rhodopsin_dom_fungi"/>
</dbReference>
<dbReference type="PANTHER" id="PTHR33048">
    <property type="entry name" value="PTH11-LIKE INTEGRAL MEMBRANE PROTEIN (AFU_ORTHOLOGUE AFUA_5G11245)"/>
    <property type="match status" value="1"/>
</dbReference>
<protein>
    <recommendedName>
        <fullName evidence="8">Rhodopsin domain-containing protein</fullName>
    </recommendedName>
</protein>